<dbReference type="PANTHER" id="PTHR45931">
    <property type="entry name" value="SI:CH211-59O9.10"/>
    <property type="match status" value="1"/>
</dbReference>
<dbReference type="EMBL" id="GL377570">
    <property type="protein sequence ID" value="EFJ33647.1"/>
    <property type="molecule type" value="Genomic_DNA"/>
</dbReference>
<sequence>WRSSSKGPEEEQVDCSVCLEQFLAGQTLLCLPCKHKFHPACLTPWLEQHEQCPYCRA</sequence>
<dbReference type="Gramene" id="EFJ33647">
    <property type="protein sequence ID" value="EFJ33647"/>
    <property type="gene ID" value="SELMODRAFT_9360"/>
</dbReference>
<evidence type="ECO:0000256" key="3">
    <source>
        <dbReference type="ARBA" id="ARBA00022833"/>
    </source>
</evidence>
<keyword evidence="7" id="KW-1185">Reference proteome</keyword>
<evidence type="ECO:0000256" key="4">
    <source>
        <dbReference type="PROSITE-ProRule" id="PRU00175"/>
    </source>
</evidence>
<dbReference type="Proteomes" id="UP000001514">
    <property type="component" value="Unassembled WGS sequence"/>
</dbReference>
<evidence type="ECO:0000313" key="7">
    <source>
        <dbReference type="Proteomes" id="UP000001514"/>
    </source>
</evidence>
<keyword evidence="1" id="KW-0479">Metal-binding</keyword>
<protein>
    <recommendedName>
        <fullName evidence="5">RING-type domain-containing protein</fullName>
    </recommendedName>
</protein>
<dbReference type="SUPFAM" id="SSF57850">
    <property type="entry name" value="RING/U-box"/>
    <property type="match status" value="1"/>
</dbReference>
<evidence type="ECO:0000313" key="6">
    <source>
        <dbReference type="EMBL" id="EFJ33647.1"/>
    </source>
</evidence>
<feature type="non-terminal residue" evidence="6">
    <location>
        <position position="57"/>
    </location>
</feature>
<evidence type="ECO:0000259" key="5">
    <source>
        <dbReference type="PROSITE" id="PS50089"/>
    </source>
</evidence>
<feature type="non-terminal residue" evidence="6">
    <location>
        <position position="1"/>
    </location>
</feature>
<keyword evidence="2 4" id="KW-0863">Zinc-finger</keyword>
<dbReference type="OMA" id="GLYATCP"/>
<keyword evidence="3" id="KW-0862">Zinc</keyword>
<name>D8R216_SELML</name>
<dbReference type="InterPro" id="IPR051834">
    <property type="entry name" value="RING_finger_E3_ligase"/>
</dbReference>
<dbReference type="KEGG" id="smo:SELMODRAFT_9360"/>
<proteinExistence type="predicted"/>
<gene>
    <name evidence="6" type="ORF">SELMODRAFT_9360</name>
</gene>
<dbReference type="AlphaFoldDB" id="D8R216"/>
<dbReference type="HOGENOM" id="CLU_013137_21_5_1"/>
<dbReference type="PROSITE" id="PS50089">
    <property type="entry name" value="ZF_RING_2"/>
    <property type="match status" value="1"/>
</dbReference>
<evidence type="ECO:0000256" key="2">
    <source>
        <dbReference type="ARBA" id="ARBA00022771"/>
    </source>
</evidence>
<dbReference type="InterPro" id="IPR013083">
    <property type="entry name" value="Znf_RING/FYVE/PHD"/>
</dbReference>
<dbReference type="PANTHER" id="PTHR45931:SF3">
    <property type="entry name" value="RING ZINC FINGER-CONTAINING PROTEIN"/>
    <property type="match status" value="1"/>
</dbReference>
<reference evidence="6 7" key="1">
    <citation type="journal article" date="2011" name="Science">
        <title>The Selaginella genome identifies genetic changes associated with the evolution of vascular plants.</title>
        <authorList>
            <person name="Banks J.A."/>
            <person name="Nishiyama T."/>
            <person name="Hasebe M."/>
            <person name="Bowman J.L."/>
            <person name="Gribskov M."/>
            <person name="dePamphilis C."/>
            <person name="Albert V.A."/>
            <person name="Aono N."/>
            <person name="Aoyama T."/>
            <person name="Ambrose B.A."/>
            <person name="Ashton N.W."/>
            <person name="Axtell M.J."/>
            <person name="Barker E."/>
            <person name="Barker M.S."/>
            <person name="Bennetzen J.L."/>
            <person name="Bonawitz N.D."/>
            <person name="Chapple C."/>
            <person name="Cheng C."/>
            <person name="Correa L.G."/>
            <person name="Dacre M."/>
            <person name="DeBarry J."/>
            <person name="Dreyer I."/>
            <person name="Elias M."/>
            <person name="Engstrom E.M."/>
            <person name="Estelle M."/>
            <person name="Feng L."/>
            <person name="Finet C."/>
            <person name="Floyd S.K."/>
            <person name="Frommer W.B."/>
            <person name="Fujita T."/>
            <person name="Gramzow L."/>
            <person name="Gutensohn M."/>
            <person name="Harholt J."/>
            <person name="Hattori M."/>
            <person name="Heyl A."/>
            <person name="Hirai T."/>
            <person name="Hiwatashi Y."/>
            <person name="Ishikawa M."/>
            <person name="Iwata M."/>
            <person name="Karol K.G."/>
            <person name="Koehler B."/>
            <person name="Kolukisaoglu U."/>
            <person name="Kubo M."/>
            <person name="Kurata T."/>
            <person name="Lalonde S."/>
            <person name="Li K."/>
            <person name="Li Y."/>
            <person name="Litt A."/>
            <person name="Lyons E."/>
            <person name="Manning G."/>
            <person name="Maruyama T."/>
            <person name="Michael T.P."/>
            <person name="Mikami K."/>
            <person name="Miyazaki S."/>
            <person name="Morinaga S."/>
            <person name="Murata T."/>
            <person name="Mueller-Roeber B."/>
            <person name="Nelson D.R."/>
            <person name="Obara M."/>
            <person name="Oguri Y."/>
            <person name="Olmstead R.G."/>
            <person name="Onodera N."/>
            <person name="Petersen B.L."/>
            <person name="Pils B."/>
            <person name="Prigge M."/>
            <person name="Rensing S.A."/>
            <person name="Riano-Pachon D.M."/>
            <person name="Roberts A.W."/>
            <person name="Sato Y."/>
            <person name="Scheller H.V."/>
            <person name="Schulz B."/>
            <person name="Schulz C."/>
            <person name="Shakirov E.V."/>
            <person name="Shibagaki N."/>
            <person name="Shinohara N."/>
            <person name="Shippen D.E."/>
            <person name="Soerensen I."/>
            <person name="Sotooka R."/>
            <person name="Sugimoto N."/>
            <person name="Sugita M."/>
            <person name="Sumikawa N."/>
            <person name="Tanurdzic M."/>
            <person name="Theissen G."/>
            <person name="Ulvskov P."/>
            <person name="Wakazuki S."/>
            <person name="Weng J.K."/>
            <person name="Willats W.W."/>
            <person name="Wipf D."/>
            <person name="Wolf P.G."/>
            <person name="Yang L."/>
            <person name="Zimmer A.D."/>
            <person name="Zhu Q."/>
            <person name="Mitros T."/>
            <person name="Hellsten U."/>
            <person name="Loque D."/>
            <person name="Otillar R."/>
            <person name="Salamov A."/>
            <person name="Schmutz J."/>
            <person name="Shapiro H."/>
            <person name="Lindquist E."/>
            <person name="Lucas S."/>
            <person name="Rokhsar D."/>
            <person name="Grigoriev I.V."/>
        </authorList>
    </citation>
    <scope>NUCLEOTIDE SEQUENCE [LARGE SCALE GENOMIC DNA]</scope>
</reference>
<organism evidence="7">
    <name type="scientific">Selaginella moellendorffii</name>
    <name type="common">Spikemoss</name>
    <dbReference type="NCBI Taxonomy" id="88036"/>
    <lineage>
        <taxon>Eukaryota</taxon>
        <taxon>Viridiplantae</taxon>
        <taxon>Streptophyta</taxon>
        <taxon>Embryophyta</taxon>
        <taxon>Tracheophyta</taxon>
        <taxon>Lycopodiopsida</taxon>
        <taxon>Selaginellales</taxon>
        <taxon>Selaginellaceae</taxon>
        <taxon>Selaginella</taxon>
    </lineage>
</organism>
<dbReference type="Pfam" id="PF13639">
    <property type="entry name" value="zf-RING_2"/>
    <property type="match status" value="1"/>
</dbReference>
<dbReference type="Gene3D" id="3.30.40.10">
    <property type="entry name" value="Zinc/RING finger domain, C3HC4 (zinc finger)"/>
    <property type="match status" value="1"/>
</dbReference>
<dbReference type="GO" id="GO:0008270">
    <property type="term" value="F:zinc ion binding"/>
    <property type="evidence" value="ECO:0007669"/>
    <property type="project" value="UniProtKB-KW"/>
</dbReference>
<dbReference type="InterPro" id="IPR001841">
    <property type="entry name" value="Znf_RING"/>
</dbReference>
<accession>D8R216</accession>
<evidence type="ECO:0000256" key="1">
    <source>
        <dbReference type="ARBA" id="ARBA00022723"/>
    </source>
</evidence>
<dbReference type="InParanoid" id="D8R216"/>
<feature type="domain" description="RING-type" evidence="5">
    <location>
        <begin position="15"/>
        <end position="56"/>
    </location>
</feature>
<dbReference type="SMART" id="SM00184">
    <property type="entry name" value="RING"/>
    <property type="match status" value="1"/>
</dbReference>